<dbReference type="InterPro" id="IPR018800">
    <property type="entry name" value="PRCC"/>
</dbReference>
<dbReference type="STRING" id="3914.A0A0L9VFC7"/>
<gene>
    <name evidence="2" type="ORF">LR48_Vigan09g241400</name>
</gene>
<feature type="compositionally biased region" description="Acidic residues" evidence="1">
    <location>
        <begin position="170"/>
        <end position="179"/>
    </location>
</feature>
<dbReference type="AlphaFoldDB" id="A0A0L9VFC7"/>
<accession>A0A0L9VFC7</accession>
<organism evidence="2 3">
    <name type="scientific">Phaseolus angularis</name>
    <name type="common">Azuki bean</name>
    <name type="synonym">Vigna angularis</name>
    <dbReference type="NCBI Taxonomy" id="3914"/>
    <lineage>
        <taxon>Eukaryota</taxon>
        <taxon>Viridiplantae</taxon>
        <taxon>Streptophyta</taxon>
        <taxon>Embryophyta</taxon>
        <taxon>Tracheophyta</taxon>
        <taxon>Spermatophyta</taxon>
        <taxon>Magnoliopsida</taxon>
        <taxon>eudicotyledons</taxon>
        <taxon>Gunneridae</taxon>
        <taxon>Pentapetalae</taxon>
        <taxon>rosids</taxon>
        <taxon>fabids</taxon>
        <taxon>Fabales</taxon>
        <taxon>Fabaceae</taxon>
        <taxon>Papilionoideae</taxon>
        <taxon>50 kb inversion clade</taxon>
        <taxon>NPAAA clade</taxon>
        <taxon>indigoferoid/millettioid clade</taxon>
        <taxon>Phaseoleae</taxon>
        <taxon>Vigna</taxon>
    </lineage>
</organism>
<feature type="compositionally biased region" description="Low complexity" evidence="1">
    <location>
        <begin position="202"/>
        <end position="215"/>
    </location>
</feature>
<dbReference type="EMBL" id="CM003379">
    <property type="protein sequence ID" value="KOM53755.1"/>
    <property type="molecule type" value="Genomic_DNA"/>
</dbReference>
<feature type="region of interest" description="Disordered" evidence="1">
    <location>
        <begin position="21"/>
        <end position="52"/>
    </location>
</feature>
<feature type="compositionally biased region" description="Pro residues" evidence="1">
    <location>
        <begin position="29"/>
        <end position="38"/>
    </location>
</feature>
<evidence type="ECO:0000256" key="1">
    <source>
        <dbReference type="SAM" id="MobiDB-lite"/>
    </source>
</evidence>
<evidence type="ECO:0000313" key="3">
    <source>
        <dbReference type="Proteomes" id="UP000053144"/>
    </source>
</evidence>
<sequence length="419" mass="46451">MRWWREQGVVVEGATPLDVPNNQLLRRAAPPPRTPLPPRRPRGVQPPQGRGGFIHRSLKQLPVFRGNPRREPVFHLSIFGKNLVLRLFLLFGHFLQHGQRVAYEMRNLQQPFFNLLPHVPFAVRPKKPSLATSSETANPKPKPQIPEPQPKHVVQFRPPIIPLPNPTQLLDDDDEEEEERERRKKRSLSSTQTSSRVPALVGDPSSNSGGTSSLSVDQSGGDYENYENYQYATDQYAGYYGNYGSGSDPEAGAAAYGTEQYGNYGEAYGDYGQYGNNWGEVSAAPVPEASGIGDSVVKIPGKRGRHEVPTEIIEVKQDELIKNRPREDQRSATVVLSSSTVSSKWSRQSSRARCAGRRSGAVEGSVVRTSSPTETAEIRVAGRNAATFLRIQEEAVALEEPIARSWLLGTLMVTWMSTT</sequence>
<dbReference type="Proteomes" id="UP000053144">
    <property type="component" value="Chromosome 9"/>
</dbReference>
<protein>
    <submittedName>
        <fullName evidence="2">Uncharacterized protein</fullName>
    </submittedName>
</protein>
<dbReference type="GO" id="GO:0005634">
    <property type="term" value="C:nucleus"/>
    <property type="evidence" value="ECO:0007669"/>
    <property type="project" value="TreeGrafter"/>
</dbReference>
<dbReference type="PANTHER" id="PTHR13621:SF2">
    <property type="entry name" value="PROLINE-RICH PROTEIN PRCC"/>
    <property type="match status" value="1"/>
</dbReference>
<proteinExistence type="predicted"/>
<dbReference type="Gramene" id="KOM53755">
    <property type="protein sequence ID" value="KOM53755"/>
    <property type="gene ID" value="LR48_Vigan09g241400"/>
</dbReference>
<reference evidence="3" key="1">
    <citation type="journal article" date="2015" name="Proc. Natl. Acad. Sci. U.S.A.">
        <title>Genome sequencing of adzuki bean (Vigna angularis) provides insight into high starch and low fat accumulation and domestication.</title>
        <authorList>
            <person name="Yang K."/>
            <person name="Tian Z."/>
            <person name="Chen C."/>
            <person name="Luo L."/>
            <person name="Zhao B."/>
            <person name="Wang Z."/>
            <person name="Yu L."/>
            <person name="Li Y."/>
            <person name="Sun Y."/>
            <person name="Li W."/>
            <person name="Chen Y."/>
            <person name="Li Y."/>
            <person name="Zhang Y."/>
            <person name="Ai D."/>
            <person name="Zhao J."/>
            <person name="Shang C."/>
            <person name="Ma Y."/>
            <person name="Wu B."/>
            <person name="Wang M."/>
            <person name="Gao L."/>
            <person name="Sun D."/>
            <person name="Zhang P."/>
            <person name="Guo F."/>
            <person name="Wang W."/>
            <person name="Li Y."/>
            <person name="Wang J."/>
            <person name="Varshney R.K."/>
            <person name="Wang J."/>
            <person name="Ling H.Q."/>
            <person name="Wan P."/>
        </authorList>
    </citation>
    <scope>NUCLEOTIDE SEQUENCE</scope>
    <source>
        <strain evidence="3">cv. Jingnong 6</strain>
    </source>
</reference>
<dbReference type="PANTHER" id="PTHR13621">
    <property type="entry name" value="PROLINE-RICH PROTEIN PRCC"/>
    <property type="match status" value="1"/>
</dbReference>
<feature type="region of interest" description="Disordered" evidence="1">
    <location>
        <begin position="128"/>
        <end position="221"/>
    </location>
</feature>
<name>A0A0L9VFC7_PHAAN</name>
<evidence type="ECO:0000313" key="2">
    <source>
        <dbReference type="EMBL" id="KOM53755.1"/>
    </source>
</evidence>